<dbReference type="InterPro" id="IPR000489">
    <property type="entry name" value="Pterin-binding_dom"/>
</dbReference>
<dbReference type="GO" id="GO:0046656">
    <property type="term" value="P:folic acid biosynthetic process"/>
    <property type="evidence" value="ECO:0007669"/>
    <property type="project" value="UniProtKB-KW"/>
</dbReference>
<evidence type="ECO:0000256" key="3">
    <source>
        <dbReference type="ARBA" id="ARBA00004763"/>
    </source>
</evidence>
<reference evidence="10 11" key="1">
    <citation type="submission" date="2018-06" db="EMBL/GenBank/DDBJ databases">
        <title>Genomic Encyclopedia of Archaeal and Bacterial Type Strains, Phase II (KMG-II): from individual species to whole genera.</title>
        <authorList>
            <person name="Goeker M."/>
        </authorList>
    </citation>
    <scope>NUCLEOTIDE SEQUENCE [LARGE SCALE GENOMIC DNA]</scope>
    <source>
        <strain evidence="10 11">DSM 29821</strain>
    </source>
</reference>
<dbReference type="PANTHER" id="PTHR20941:SF1">
    <property type="entry name" value="FOLIC ACID SYNTHESIS PROTEIN FOL1"/>
    <property type="match status" value="1"/>
</dbReference>
<evidence type="ECO:0000313" key="10">
    <source>
        <dbReference type="EMBL" id="RAJ79222.1"/>
    </source>
</evidence>
<proteinExistence type="predicted"/>
<dbReference type="AlphaFoldDB" id="A0A327VUR9"/>
<name>A0A327VUR9_9BACT</name>
<comment type="caution">
    <text evidence="10">The sequence shown here is derived from an EMBL/GenBank/DDBJ whole genome shotgun (WGS) entry which is preliminary data.</text>
</comment>
<dbReference type="PROSITE" id="PS00793">
    <property type="entry name" value="DHPS_2"/>
    <property type="match status" value="1"/>
</dbReference>
<evidence type="ECO:0000256" key="5">
    <source>
        <dbReference type="ARBA" id="ARBA00022679"/>
    </source>
</evidence>
<dbReference type="PANTHER" id="PTHR20941">
    <property type="entry name" value="FOLATE SYNTHESIS PROTEINS"/>
    <property type="match status" value="1"/>
</dbReference>
<dbReference type="NCBIfam" id="TIGR01496">
    <property type="entry name" value="DHPS"/>
    <property type="match status" value="1"/>
</dbReference>
<keyword evidence="8" id="KW-0289">Folate biosynthesis</keyword>
<dbReference type="RefSeq" id="WP_111593683.1">
    <property type="nucleotide sequence ID" value="NZ_QLMA01000006.1"/>
</dbReference>
<dbReference type="GO" id="GO:0004156">
    <property type="term" value="F:dihydropteroate synthase activity"/>
    <property type="evidence" value="ECO:0007669"/>
    <property type="project" value="UniProtKB-EC"/>
</dbReference>
<dbReference type="OrthoDB" id="9811744at2"/>
<evidence type="ECO:0000256" key="1">
    <source>
        <dbReference type="ARBA" id="ARBA00000012"/>
    </source>
</evidence>
<evidence type="ECO:0000313" key="11">
    <source>
        <dbReference type="Proteomes" id="UP000249819"/>
    </source>
</evidence>
<dbReference type="EMBL" id="QLMA01000006">
    <property type="protein sequence ID" value="RAJ79222.1"/>
    <property type="molecule type" value="Genomic_DNA"/>
</dbReference>
<keyword evidence="7" id="KW-0460">Magnesium</keyword>
<keyword evidence="6" id="KW-0479">Metal-binding</keyword>
<dbReference type="GO" id="GO:0005829">
    <property type="term" value="C:cytosol"/>
    <property type="evidence" value="ECO:0007669"/>
    <property type="project" value="TreeGrafter"/>
</dbReference>
<keyword evidence="5" id="KW-0808">Transferase</keyword>
<evidence type="ECO:0000256" key="7">
    <source>
        <dbReference type="ARBA" id="ARBA00022842"/>
    </source>
</evidence>
<evidence type="ECO:0000256" key="6">
    <source>
        <dbReference type="ARBA" id="ARBA00022723"/>
    </source>
</evidence>
<feature type="domain" description="Pterin-binding" evidence="9">
    <location>
        <begin position="26"/>
        <end position="279"/>
    </location>
</feature>
<dbReference type="EC" id="2.5.1.15" evidence="4"/>
<dbReference type="GO" id="GO:0046872">
    <property type="term" value="F:metal ion binding"/>
    <property type="evidence" value="ECO:0007669"/>
    <property type="project" value="UniProtKB-KW"/>
</dbReference>
<dbReference type="PROSITE" id="PS50972">
    <property type="entry name" value="PTERIN_BINDING"/>
    <property type="match status" value="1"/>
</dbReference>
<evidence type="ECO:0000256" key="4">
    <source>
        <dbReference type="ARBA" id="ARBA00012458"/>
    </source>
</evidence>
<dbReference type="InterPro" id="IPR011005">
    <property type="entry name" value="Dihydropteroate_synth-like_sf"/>
</dbReference>
<comment type="cofactor">
    <cofactor evidence="2">
        <name>Mg(2+)</name>
        <dbReference type="ChEBI" id="CHEBI:18420"/>
    </cofactor>
</comment>
<dbReference type="Gene3D" id="3.20.20.20">
    <property type="entry name" value="Dihydropteroate synthase-like"/>
    <property type="match status" value="1"/>
</dbReference>
<evidence type="ECO:0000256" key="8">
    <source>
        <dbReference type="ARBA" id="ARBA00022909"/>
    </source>
</evidence>
<protein>
    <recommendedName>
        <fullName evidence="4">dihydropteroate synthase</fullName>
        <ecNumber evidence="4">2.5.1.15</ecNumber>
    </recommendedName>
</protein>
<evidence type="ECO:0000256" key="2">
    <source>
        <dbReference type="ARBA" id="ARBA00001946"/>
    </source>
</evidence>
<dbReference type="GO" id="GO:0046654">
    <property type="term" value="P:tetrahydrofolate biosynthetic process"/>
    <property type="evidence" value="ECO:0007669"/>
    <property type="project" value="TreeGrafter"/>
</dbReference>
<comment type="catalytic activity">
    <reaction evidence="1">
        <text>(7,8-dihydropterin-6-yl)methyl diphosphate + 4-aminobenzoate = 7,8-dihydropteroate + diphosphate</text>
        <dbReference type="Rhea" id="RHEA:19949"/>
        <dbReference type="ChEBI" id="CHEBI:17836"/>
        <dbReference type="ChEBI" id="CHEBI:17839"/>
        <dbReference type="ChEBI" id="CHEBI:33019"/>
        <dbReference type="ChEBI" id="CHEBI:72950"/>
        <dbReference type="EC" id="2.5.1.15"/>
    </reaction>
</comment>
<dbReference type="InterPro" id="IPR045031">
    <property type="entry name" value="DHP_synth-like"/>
</dbReference>
<organism evidence="10 11">
    <name type="scientific">Chitinophaga dinghuensis</name>
    <dbReference type="NCBI Taxonomy" id="1539050"/>
    <lineage>
        <taxon>Bacteria</taxon>
        <taxon>Pseudomonadati</taxon>
        <taxon>Bacteroidota</taxon>
        <taxon>Chitinophagia</taxon>
        <taxon>Chitinophagales</taxon>
        <taxon>Chitinophagaceae</taxon>
        <taxon>Chitinophaga</taxon>
    </lineage>
</organism>
<accession>A0A327VUR9</accession>
<dbReference type="Pfam" id="PF00809">
    <property type="entry name" value="Pterin_bind"/>
    <property type="match status" value="1"/>
</dbReference>
<evidence type="ECO:0000259" key="9">
    <source>
        <dbReference type="PROSITE" id="PS50972"/>
    </source>
</evidence>
<sequence>MKTNHITTSLPLSINCRGRLLSLAEPVVMGIINVTDDSFYEGNRTRELHHVVEKAGKHLSEGAAILDLGAQSTRPGATVVGPEEELTRLLPAIHAILHQYPEAIISIDTWYAQVAEKAVHAGAAIINDISAGDLDAAMIPTVGKLQAPYIAMHMQGKPATMQDDPNYENVVREVLDYLIQKLAVCRAAGIRDFIADPGFGFGKTLAHNYALMQHLHLFSTVLQTPVLTGISRKSMIYRLLETTPDAALNGTTVLNTIALQQGTHILRVHDVKEAVEAVKITAQLKG</sequence>
<dbReference type="SUPFAM" id="SSF51717">
    <property type="entry name" value="Dihydropteroate synthetase-like"/>
    <property type="match status" value="1"/>
</dbReference>
<gene>
    <name evidence="10" type="ORF">CLV59_106283</name>
</gene>
<keyword evidence="11" id="KW-1185">Reference proteome</keyword>
<dbReference type="Proteomes" id="UP000249819">
    <property type="component" value="Unassembled WGS sequence"/>
</dbReference>
<comment type="pathway">
    <text evidence="3">Cofactor biosynthesis; tetrahydrofolate biosynthesis; 7,8-dihydrofolate from 2-amino-4-hydroxy-6-hydroxymethyl-7,8-dihydropteridine diphosphate and 4-aminobenzoate: step 1/2.</text>
</comment>
<dbReference type="InterPro" id="IPR006390">
    <property type="entry name" value="DHP_synth_dom"/>
</dbReference>
<dbReference type="CDD" id="cd00739">
    <property type="entry name" value="DHPS"/>
    <property type="match status" value="1"/>
</dbReference>